<dbReference type="Gene3D" id="3.40.1170.60">
    <property type="match status" value="1"/>
</dbReference>
<protein>
    <submittedName>
        <fullName evidence="9">X-type DNA polymerase</fullName>
    </submittedName>
</protein>
<feature type="domain" description="UmuC" evidence="8">
    <location>
        <begin position="37"/>
        <end position="332"/>
    </location>
</feature>
<dbReference type="SUPFAM" id="SSF56672">
    <property type="entry name" value="DNA/RNA polymerases"/>
    <property type="match status" value="1"/>
</dbReference>
<dbReference type="PROSITE" id="PS50173">
    <property type="entry name" value="UMUC"/>
    <property type="match status" value="1"/>
</dbReference>
<keyword evidence="10" id="KW-1185">Reference proteome</keyword>
<keyword evidence="4" id="KW-0227">DNA damage</keyword>
<dbReference type="GO" id="GO:0003684">
    <property type="term" value="F:damaged DNA binding"/>
    <property type="evidence" value="ECO:0007669"/>
    <property type="project" value="InterPro"/>
</dbReference>
<dbReference type="GO" id="GO:0005657">
    <property type="term" value="C:replication fork"/>
    <property type="evidence" value="ECO:0007669"/>
    <property type="project" value="TreeGrafter"/>
</dbReference>
<keyword evidence="3" id="KW-0479">Metal-binding</keyword>
<dbReference type="Gene3D" id="3.30.1490.100">
    <property type="entry name" value="DNA polymerase, Y-family, little finger domain"/>
    <property type="match status" value="1"/>
</dbReference>
<dbReference type="InterPro" id="IPR001126">
    <property type="entry name" value="UmuC"/>
</dbReference>
<dbReference type="GO" id="GO:0006281">
    <property type="term" value="P:DNA repair"/>
    <property type="evidence" value="ECO:0007669"/>
    <property type="project" value="UniProtKB-KW"/>
</dbReference>
<dbReference type="RefSeq" id="XP_028874091.1">
    <property type="nucleotide sequence ID" value="XM_029018656.1"/>
</dbReference>
<dbReference type="FunFam" id="1.10.150.20:FF:000014">
    <property type="entry name" value="Polymerase (DNA directed), eta"/>
    <property type="match status" value="1"/>
</dbReference>
<dbReference type="InterPro" id="IPR036775">
    <property type="entry name" value="DNA_pol_Y-fam_lit_finger_sf"/>
</dbReference>
<evidence type="ECO:0000313" key="10">
    <source>
        <dbReference type="Proteomes" id="UP000186176"/>
    </source>
</evidence>
<evidence type="ECO:0000256" key="2">
    <source>
        <dbReference type="ARBA" id="ARBA00022679"/>
    </source>
</evidence>
<name>A0A1J4MEN2_9CRYT</name>
<evidence type="ECO:0000256" key="7">
    <source>
        <dbReference type="SAM" id="MobiDB-lite"/>
    </source>
</evidence>
<keyword evidence="5" id="KW-0234">DNA repair</keyword>
<evidence type="ECO:0000256" key="1">
    <source>
        <dbReference type="ARBA" id="ARBA00004123"/>
    </source>
</evidence>
<comment type="caution">
    <text evidence="9">The sequence shown here is derived from an EMBL/GenBank/DDBJ whole genome shotgun (WGS) entry which is preliminary data.</text>
</comment>
<dbReference type="Gene3D" id="3.30.70.270">
    <property type="match status" value="1"/>
</dbReference>
<proteinExistence type="predicted"/>
<evidence type="ECO:0000256" key="4">
    <source>
        <dbReference type="ARBA" id="ARBA00022763"/>
    </source>
</evidence>
<dbReference type="GO" id="GO:0005634">
    <property type="term" value="C:nucleus"/>
    <property type="evidence" value="ECO:0007669"/>
    <property type="project" value="UniProtKB-SubCell"/>
</dbReference>
<dbReference type="GO" id="GO:0046872">
    <property type="term" value="F:metal ion binding"/>
    <property type="evidence" value="ECO:0007669"/>
    <property type="project" value="UniProtKB-KW"/>
</dbReference>
<reference evidence="9 10" key="1">
    <citation type="submission" date="2016-10" db="EMBL/GenBank/DDBJ databases">
        <title>Reductive evolution of mitochondrial metabolism and differential evolution of invasion-related proteins in Cryptosporidium.</title>
        <authorList>
            <person name="Liu S."/>
            <person name="Roellig D.M."/>
            <person name="Guo Y."/>
            <person name="Li N."/>
            <person name="Frace M.A."/>
            <person name="Tang K."/>
            <person name="Zhang L."/>
            <person name="Feng Y."/>
            <person name="Xiao L."/>
        </authorList>
    </citation>
    <scope>NUCLEOTIDE SEQUENCE [LARGE SCALE GENOMIC DNA]</scope>
    <source>
        <strain evidence="9">39726</strain>
    </source>
</reference>
<dbReference type="GeneID" id="39978435"/>
<dbReference type="InterPro" id="IPR043502">
    <property type="entry name" value="DNA/RNA_pol_sf"/>
</dbReference>
<dbReference type="Pfam" id="PF21704">
    <property type="entry name" value="POLH-Rev1_HhH"/>
    <property type="match status" value="1"/>
</dbReference>
<dbReference type="GO" id="GO:0009314">
    <property type="term" value="P:response to radiation"/>
    <property type="evidence" value="ECO:0007669"/>
    <property type="project" value="TreeGrafter"/>
</dbReference>
<keyword evidence="6" id="KW-0539">Nucleus</keyword>
<comment type="subcellular location">
    <subcellularLocation>
        <location evidence="1">Nucleus</location>
    </subcellularLocation>
</comment>
<organism evidence="9 10">
    <name type="scientific">Cryptosporidium ubiquitum</name>
    <dbReference type="NCBI Taxonomy" id="857276"/>
    <lineage>
        <taxon>Eukaryota</taxon>
        <taxon>Sar</taxon>
        <taxon>Alveolata</taxon>
        <taxon>Apicomplexa</taxon>
        <taxon>Conoidasida</taxon>
        <taxon>Coccidia</taxon>
        <taxon>Eucoccidiorida</taxon>
        <taxon>Eimeriorina</taxon>
        <taxon>Cryptosporidiidae</taxon>
        <taxon>Cryptosporidium</taxon>
    </lineage>
</organism>
<dbReference type="OrthoDB" id="447129at2759"/>
<dbReference type="PANTHER" id="PTHR45873">
    <property type="entry name" value="DNA POLYMERASE ETA"/>
    <property type="match status" value="1"/>
</dbReference>
<dbReference type="Pfam" id="PF00817">
    <property type="entry name" value="IMS"/>
    <property type="match status" value="1"/>
</dbReference>
<dbReference type="GO" id="GO:0035861">
    <property type="term" value="C:site of double-strand break"/>
    <property type="evidence" value="ECO:0007669"/>
    <property type="project" value="TreeGrafter"/>
</dbReference>
<gene>
    <name evidence="9" type="ORF">cubi_01644</name>
</gene>
<dbReference type="EMBL" id="LRBP01000020">
    <property type="protein sequence ID" value="OII72694.1"/>
    <property type="molecule type" value="Genomic_DNA"/>
</dbReference>
<dbReference type="Gene3D" id="1.10.150.20">
    <property type="entry name" value="5' to 3' exonuclease, C-terminal subdomain"/>
    <property type="match status" value="1"/>
</dbReference>
<dbReference type="InterPro" id="IPR043128">
    <property type="entry name" value="Rev_trsase/Diguanyl_cyclase"/>
</dbReference>
<evidence type="ECO:0000256" key="3">
    <source>
        <dbReference type="ARBA" id="ARBA00022723"/>
    </source>
</evidence>
<dbReference type="SUPFAM" id="SSF100879">
    <property type="entry name" value="Lesion bypass DNA polymerase (Y-family), little finger domain"/>
    <property type="match status" value="1"/>
</dbReference>
<keyword evidence="2" id="KW-0808">Transferase</keyword>
<accession>A0A1J4MEN2</accession>
<evidence type="ECO:0000313" key="9">
    <source>
        <dbReference type="EMBL" id="OII72694.1"/>
    </source>
</evidence>
<feature type="region of interest" description="Disordered" evidence="7">
    <location>
        <begin position="614"/>
        <end position="635"/>
    </location>
</feature>
<dbReference type="Proteomes" id="UP000186176">
    <property type="component" value="Unassembled WGS sequence"/>
</dbReference>
<sequence length="667" mass="78209">MLDIQKYKISREMDNLYTDIIEDFINKYDHKMVPRIVSLIDMDAFFAQVYHVEYNIPRDKPLAVIHNHTVLAVNYPSREKGVSRKMTKEEILSVCPEIIIPQNAFLDVRGQYLQLFDDDLNQSNQHHIKNQITYQKLSLDIFRKASRMIFSKLKSYLPTCNAQIASIDEIFFDLTDIIRKIFDTIKAYISNHDYHNFTYFDQLKSEICINEINTNLLLNDHIHFDNFIKVLFPELFDEQVLSNILNILYPENDHEINNYNDISKSYSIYCYKLPIKNLTFQEMCLILASILIYRARKRLKEETTYTCSSGIFLNKIYSKMVSSLKKPNGQTVLLHRWFEPYIKDTYILKLRFLGGKLGKSLIEKFPEIKTIKDLQKLTLKQLIHHFGERNGLYLFNSSRGIDDDPVGNNFETSNSLQSSKIFRIPLNNYNQIENWLKIFSCEIFYRNQSNYQISKRKPTKITVKIKIKNNIVKTRTGDLIYNSDIPNKNNIFESAKNIILNKFGLNIFPCKFLGISISGYIKCNKNDDNFKIEFKTCNINQLSNNKSIILKNSNFSNIENEYLKFDNVLMDAINNEIFKDNENENISSIPIKDDSIIESKYIYKDWPFVIGKDSNKRKGKKNSSSNNQVNIQLSSRSPCRSVRLVNKKNVISKLTQYKQTKLKFTLP</sequence>
<dbReference type="GO" id="GO:0042276">
    <property type="term" value="P:error-prone translesion synthesis"/>
    <property type="evidence" value="ECO:0007669"/>
    <property type="project" value="TreeGrafter"/>
</dbReference>
<dbReference type="PANTHER" id="PTHR45873:SF1">
    <property type="entry name" value="DNA POLYMERASE ETA"/>
    <property type="match status" value="1"/>
</dbReference>
<dbReference type="InterPro" id="IPR052230">
    <property type="entry name" value="DNA_polymerase_eta"/>
</dbReference>
<dbReference type="GO" id="GO:0003887">
    <property type="term" value="F:DNA-directed DNA polymerase activity"/>
    <property type="evidence" value="ECO:0007669"/>
    <property type="project" value="TreeGrafter"/>
</dbReference>
<dbReference type="VEuPathDB" id="CryptoDB:cubi_01644"/>
<evidence type="ECO:0000259" key="8">
    <source>
        <dbReference type="PROSITE" id="PS50173"/>
    </source>
</evidence>
<dbReference type="AlphaFoldDB" id="A0A1J4MEN2"/>
<evidence type="ECO:0000256" key="6">
    <source>
        <dbReference type="ARBA" id="ARBA00023242"/>
    </source>
</evidence>
<evidence type="ECO:0000256" key="5">
    <source>
        <dbReference type="ARBA" id="ARBA00023204"/>
    </source>
</evidence>